<accession>A0A0F9B8J7</accession>
<protein>
    <submittedName>
        <fullName evidence="2">Uncharacterized protein</fullName>
    </submittedName>
</protein>
<reference evidence="2" key="1">
    <citation type="journal article" date="2015" name="Nature">
        <title>Complex archaea that bridge the gap between prokaryotes and eukaryotes.</title>
        <authorList>
            <person name="Spang A."/>
            <person name="Saw J.H."/>
            <person name="Jorgensen S.L."/>
            <person name="Zaremba-Niedzwiedzka K."/>
            <person name="Martijn J."/>
            <person name="Lind A.E."/>
            <person name="van Eijk R."/>
            <person name="Schleper C."/>
            <person name="Guy L."/>
            <person name="Ettema T.J."/>
        </authorList>
    </citation>
    <scope>NUCLEOTIDE SEQUENCE</scope>
</reference>
<gene>
    <name evidence="2" type="ORF">LCGC14_2757510</name>
</gene>
<name>A0A0F9B8J7_9ZZZZ</name>
<dbReference type="EMBL" id="LAZR01050593">
    <property type="protein sequence ID" value="KKK87014.1"/>
    <property type="molecule type" value="Genomic_DNA"/>
</dbReference>
<feature type="compositionally biased region" description="Basic and acidic residues" evidence="1">
    <location>
        <begin position="54"/>
        <end position="65"/>
    </location>
</feature>
<proteinExistence type="predicted"/>
<comment type="caution">
    <text evidence="2">The sequence shown here is derived from an EMBL/GenBank/DDBJ whole genome shotgun (WGS) entry which is preliminary data.</text>
</comment>
<dbReference type="AlphaFoldDB" id="A0A0F9B8J7"/>
<evidence type="ECO:0000313" key="2">
    <source>
        <dbReference type="EMBL" id="KKK87014.1"/>
    </source>
</evidence>
<feature type="compositionally biased region" description="Pro residues" evidence="1">
    <location>
        <begin position="74"/>
        <end position="86"/>
    </location>
</feature>
<evidence type="ECO:0000256" key="1">
    <source>
        <dbReference type="SAM" id="MobiDB-lite"/>
    </source>
</evidence>
<sequence>MACGNPVFDGCPFPHCDQTVLHAPGACYYCDHYPNLQNVRINNAIPFSGEGGSPDEKRRSREVIDRWGGNRAVKPPPGPPVPRRRL</sequence>
<feature type="region of interest" description="Disordered" evidence="1">
    <location>
        <begin position="45"/>
        <end position="86"/>
    </location>
</feature>
<organism evidence="2">
    <name type="scientific">marine sediment metagenome</name>
    <dbReference type="NCBI Taxonomy" id="412755"/>
    <lineage>
        <taxon>unclassified sequences</taxon>
        <taxon>metagenomes</taxon>
        <taxon>ecological metagenomes</taxon>
    </lineage>
</organism>